<dbReference type="GO" id="GO:0006633">
    <property type="term" value="P:fatty acid biosynthetic process"/>
    <property type="evidence" value="ECO:0007669"/>
    <property type="project" value="TreeGrafter"/>
</dbReference>
<dbReference type="NCBIfam" id="TIGR03131">
    <property type="entry name" value="malonate_mdcH"/>
    <property type="match status" value="1"/>
</dbReference>
<keyword evidence="1 4" id="KW-0808">Transferase</keyword>
<evidence type="ECO:0000313" key="8">
    <source>
        <dbReference type="Proteomes" id="UP000023561"/>
    </source>
</evidence>
<comment type="caution">
    <text evidence="7">The sequence shown here is derived from an EMBL/GenBank/DDBJ whole genome shotgun (WGS) entry which is preliminary data.</text>
</comment>
<dbReference type="Pfam" id="PF00698">
    <property type="entry name" value="Acyl_transf_1"/>
    <property type="match status" value="1"/>
</dbReference>
<dbReference type="EC" id="2.3.1.39" evidence="4"/>
<dbReference type="SMART" id="SM00827">
    <property type="entry name" value="PKS_AT"/>
    <property type="match status" value="1"/>
</dbReference>
<evidence type="ECO:0000256" key="4">
    <source>
        <dbReference type="PIRNR" id="PIRNR000446"/>
    </source>
</evidence>
<dbReference type="Gene3D" id="3.40.366.10">
    <property type="entry name" value="Malonyl-Coenzyme A Acyl Carrier Protein, domain 2"/>
    <property type="match status" value="1"/>
</dbReference>
<evidence type="ECO:0000256" key="1">
    <source>
        <dbReference type="ARBA" id="ARBA00022679"/>
    </source>
</evidence>
<dbReference type="Gene3D" id="3.30.70.250">
    <property type="entry name" value="Malonyl-CoA ACP transacylase, ACP-binding"/>
    <property type="match status" value="1"/>
</dbReference>
<accession>A0A023DI57</accession>
<sequence length="312" mass="34002">MSIAFLFPGQGSQQPNMLHHLPQHPVIEKTLHEASKVLKDDILRWDSAKALQSTVAVQVALLVAGVAVARALQAEGVRPDMVAGHSVGAFGAAVTANALTFRDAISLVKLRGELMESAYPHGYGMGVVVGIEERQLARLIANHFTNENPVYIANLNSPKQITISGSIRGIEKILALAREEGASKAEFLNVRVPSHCVLMKSVSSQLRNAMEMIPFQPPQIPYAANRTARPLRDPEAIKEDLALSVSHPVRWHEAICVLFELGAQLFIEMPPKNVLTNLAQQAFPCRRSISVADSGIRTVCVVAQRMKENSNC</sequence>
<dbReference type="AlphaFoldDB" id="A0A023DI57"/>
<dbReference type="EMBL" id="BAWO01000049">
    <property type="protein sequence ID" value="GAJ40696.1"/>
    <property type="molecule type" value="Genomic_DNA"/>
</dbReference>
<dbReference type="SUPFAM" id="SSF52151">
    <property type="entry name" value="FabD/lysophospholipase-like"/>
    <property type="match status" value="1"/>
</dbReference>
<evidence type="ECO:0000256" key="5">
    <source>
        <dbReference type="PIRSR" id="PIRSR000446-1"/>
    </source>
</evidence>
<reference evidence="7 8" key="1">
    <citation type="submission" date="2014-04" db="EMBL/GenBank/DDBJ databases">
        <title>Whole genome shotgun sequence of Geobacillus caldoxylosilyticus NBRC 107762.</title>
        <authorList>
            <person name="Hosoyama A."/>
            <person name="Hosoyama Y."/>
            <person name="Katano-Makiyama Y."/>
            <person name="Tsuchikane K."/>
            <person name="Ohji S."/>
            <person name="Ichikawa N."/>
            <person name="Yamazoe A."/>
            <person name="Fujita N."/>
        </authorList>
    </citation>
    <scope>NUCLEOTIDE SEQUENCE [LARGE SCALE GENOMIC DNA]</scope>
    <source>
        <strain evidence="7 8">NBRC 107762</strain>
    </source>
</reference>
<dbReference type="GO" id="GO:0005829">
    <property type="term" value="C:cytosol"/>
    <property type="evidence" value="ECO:0007669"/>
    <property type="project" value="TreeGrafter"/>
</dbReference>
<dbReference type="OrthoDB" id="9805460at2"/>
<comment type="similarity">
    <text evidence="4">Belongs to the fabD family.</text>
</comment>
<organism evidence="7 8">
    <name type="scientific">Parageobacillus caldoxylosilyticus NBRC 107762</name>
    <dbReference type="NCBI Taxonomy" id="1220594"/>
    <lineage>
        <taxon>Bacteria</taxon>
        <taxon>Bacillati</taxon>
        <taxon>Bacillota</taxon>
        <taxon>Bacilli</taxon>
        <taxon>Bacillales</taxon>
        <taxon>Anoxybacillaceae</taxon>
        <taxon>Saccharococcus</taxon>
    </lineage>
</organism>
<dbReference type="PANTHER" id="PTHR42681:SF1">
    <property type="entry name" value="MALONYL-COA-ACYL CARRIER PROTEIN TRANSACYLASE, MITOCHONDRIAL"/>
    <property type="match status" value="1"/>
</dbReference>
<dbReference type="InterPro" id="IPR016035">
    <property type="entry name" value="Acyl_Trfase/lysoPLipase"/>
</dbReference>
<name>A0A023DI57_9BACL</name>
<dbReference type="InterPro" id="IPR014043">
    <property type="entry name" value="Acyl_transferase_dom"/>
</dbReference>
<feature type="active site" evidence="5">
    <location>
        <position position="86"/>
    </location>
</feature>
<dbReference type="GeneID" id="301194587"/>
<dbReference type="PANTHER" id="PTHR42681">
    <property type="entry name" value="MALONYL-COA-ACYL CARRIER PROTEIN TRANSACYLASE, MITOCHONDRIAL"/>
    <property type="match status" value="1"/>
</dbReference>
<evidence type="ECO:0000256" key="3">
    <source>
        <dbReference type="ARBA" id="ARBA00048462"/>
    </source>
</evidence>
<dbReference type="InterPro" id="IPR001227">
    <property type="entry name" value="Ac_transferase_dom_sf"/>
</dbReference>
<proteinExistence type="inferred from homology"/>
<evidence type="ECO:0000313" key="7">
    <source>
        <dbReference type="EMBL" id="GAJ40696.1"/>
    </source>
</evidence>
<dbReference type="RefSeq" id="WP_042410615.1">
    <property type="nucleotide sequence ID" value="NZ_BAWO01000049.1"/>
</dbReference>
<gene>
    <name evidence="7" type="primary">mdcH</name>
    <name evidence="7" type="ORF">GCA01S_049_00120</name>
</gene>
<keyword evidence="8" id="KW-1185">Reference proteome</keyword>
<feature type="active site" evidence="5">
    <location>
        <position position="195"/>
    </location>
</feature>
<dbReference type="GO" id="GO:0004314">
    <property type="term" value="F:[acyl-carrier-protein] S-malonyltransferase activity"/>
    <property type="evidence" value="ECO:0007669"/>
    <property type="project" value="UniProtKB-EC"/>
</dbReference>
<evidence type="ECO:0000259" key="6">
    <source>
        <dbReference type="SMART" id="SM00827"/>
    </source>
</evidence>
<keyword evidence="2 4" id="KW-0012">Acyltransferase</keyword>
<dbReference type="InterPro" id="IPR050858">
    <property type="entry name" value="Mal-CoA-ACP_Trans/PKS_FabD"/>
</dbReference>
<dbReference type="PIRSF" id="PIRSF000446">
    <property type="entry name" value="Mct"/>
    <property type="match status" value="1"/>
</dbReference>
<dbReference type="InterPro" id="IPR016036">
    <property type="entry name" value="Malonyl_transacylase_ACP-bd"/>
</dbReference>
<dbReference type="SUPFAM" id="SSF55048">
    <property type="entry name" value="Probable ACP-binding domain of malonyl-CoA ACP transacylase"/>
    <property type="match status" value="1"/>
</dbReference>
<evidence type="ECO:0000256" key="2">
    <source>
        <dbReference type="ARBA" id="ARBA00023315"/>
    </source>
</evidence>
<dbReference type="InterPro" id="IPR024925">
    <property type="entry name" value="Malonyl_CoA-ACP_transAc"/>
</dbReference>
<feature type="domain" description="Malonyl-CoA:ACP transacylase (MAT)" evidence="6">
    <location>
        <begin position="6"/>
        <end position="308"/>
    </location>
</feature>
<comment type="catalytic activity">
    <reaction evidence="3 4">
        <text>holo-[ACP] + malonyl-CoA = malonyl-[ACP] + CoA</text>
        <dbReference type="Rhea" id="RHEA:41792"/>
        <dbReference type="Rhea" id="RHEA-COMP:9623"/>
        <dbReference type="Rhea" id="RHEA-COMP:9685"/>
        <dbReference type="ChEBI" id="CHEBI:57287"/>
        <dbReference type="ChEBI" id="CHEBI:57384"/>
        <dbReference type="ChEBI" id="CHEBI:64479"/>
        <dbReference type="ChEBI" id="CHEBI:78449"/>
        <dbReference type="EC" id="2.3.1.39"/>
    </reaction>
</comment>
<dbReference type="Proteomes" id="UP000023561">
    <property type="component" value="Unassembled WGS sequence"/>
</dbReference>
<protein>
    <recommendedName>
        <fullName evidence="4">Malonyl CoA-acyl carrier protein transacylase</fullName>
        <ecNumber evidence="4">2.3.1.39</ecNumber>
    </recommendedName>
</protein>
<dbReference type="InterPro" id="IPR017554">
    <property type="entry name" value="Malonate_deCOase_MdcHsu"/>
</dbReference>